<name>A0A398D6A0_9BACT</name>
<organism evidence="2 3">
    <name type="scientific">Candidatus Cryosericum terrychapinii</name>
    <dbReference type="NCBI Taxonomy" id="2290919"/>
    <lineage>
        <taxon>Bacteria</taxon>
        <taxon>Pseudomonadati</taxon>
        <taxon>Caldisericota/Cryosericota group</taxon>
        <taxon>Candidatus Cryosericota</taxon>
        <taxon>Candidatus Cryosericia</taxon>
        <taxon>Candidatus Cryosericales</taxon>
        <taxon>Candidatus Cryosericaceae</taxon>
        <taxon>Candidatus Cryosericum</taxon>
    </lineage>
</organism>
<dbReference type="AlphaFoldDB" id="A0A398D6A0"/>
<accession>A0A398D6A0</accession>
<dbReference type="EMBL" id="QXIS01000006">
    <property type="protein sequence ID" value="RIE06624.1"/>
    <property type="molecule type" value="Genomic_DNA"/>
</dbReference>
<reference evidence="2 3" key="1">
    <citation type="submission" date="2018-09" db="EMBL/GenBank/DDBJ databases">
        <title>Discovery and Ecogenomic Context for Candidatus Cryosericales, a Global Caldiserica Order Active in Thawing Permafrost.</title>
        <authorList>
            <person name="Martinez M.A."/>
            <person name="Woodcroft B.J."/>
            <person name="Ignacio Espinoza J.C."/>
            <person name="Zayed A."/>
            <person name="Singleton C.M."/>
            <person name="Boyd J."/>
            <person name="Li Y.-F."/>
            <person name="Purvine S."/>
            <person name="Maughan H."/>
            <person name="Hodgkins S.B."/>
            <person name="Anderson D."/>
            <person name="Sederholm M."/>
            <person name="Temperton B."/>
            <person name="Saleska S.R."/>
            <person name="Tyson G.W."/>
            <person name="Rich V.I."/>
        </authorList>
    </citation>
    <scope>NUCLEOTIDE SEQUENCE [LARGE SCALE GENOMIC DNA]</scope>
    <source>
        <strain evidence="2 3">SMC7</strain>
    </source>
</reference>
<feature type="domain" description="HEPN AbiJ-N-terminal" evidence="1">
    <location>
        <begin position="12"/>
        <end position="164"/>
    </location>
</feature>
<keyword evidence="3" id="KW-1185">Reference proteome</keyword>
<dbReference type="OrthoDB" id="9786278at2"/>
<evidence type="ECO:0000313" key="2">
    <source>
        <dbReference type="EMBL" id="RIE06624.1"/>
    </source>
</evidence>
<dbReference type="Pfam" id="PF18863">
    <property type="entry name" value="AbiJ_NTD4"/>
    <property type="match status" value="1"/>
</dbReference>
<proteinExistence type="predicted"/>
<dbReference type="Proteomes" id="UP000266328">
    <property type="component" value="Unassembled WGS sequence"/>
</dbReference>
<gene>
    <name evidence="2" type="ORF">SMC7_01035</name>
</gene>
<comment type="caution">
    <text evidence="2">The sequence shown here is derived from an EMBL/GenBank/DDBJ whole genome shotgun (WGS) entry which is preliminary data.</text>
</comment>
<evidence type="ECO:0000259" key="1">
    <source>
        <dbReference type="Pfam" id="PF18863"/>
    </source>
</evidence>
<dbReference type="RefSeq" id="WP_119088527.1">
    <property type="nucleotide sequence ID" value="NZ_QXIS01000006.1"/>
</dbReference>
<protein>
    <recommendedName>
        <fullName evidence="1">HEPN AbiJ-N-terminal domain-containing protein</fullName>
    </recommendedName>
</protein>
<dbReference type="InterPro" id="IPR049503">
    <property type="entry name" value="AbiJ_NTD4"/>
</dbReference>
<sequence length="294" mass="33307">MTDQLPFEQKLLFTQRYGLAPVPALLSFSDVSKDLWNDLFNTLQIACSKEAEQGNLGQDIWTHFLHEPLGRIPRSDFSYKVSTTMVIEHVRYDWESQQRGYLYCPRHRVYDLVEFVYASQHSDSIREALQTAVNLDLKRDFASVSMIDGLIVPISDDEQRHTLEIAMQGPLPEVYAQLHNALAFLADREKPAYGDSIKNAISAVESLCKRVVKNQKATLGDALKELKKAGVTIHPSLERAFGELYGYTSDKPGIRHALMGSDDTDQEDARYMLVTCSAFINYLMVKAGKVKIRL</sequence>
<evidence type="ECO:0000313" key="3">
    <source>
        <dbReference type="Proteomes" id="UP000266328"/>
    </source>
</evidence>